<accession>A0AAD9M6R0</accession>
<dbReference type="EMBL" id="MU842808">
    <property type="protein sequence ID" value="KAK2035489.1"/>
    <property type="molecule type" value="Genomic_DNA"/>
</dbReference>
<name>A0AAD9M6R0_9PEZI</name>
<reference evidence="1" key="1">
    <citation type="submission" date="2021-06" db="EMBL/GenBank/DDBJ databases">
        <title>Comparative genomics, transcriptomics and evolutionary studies reveal genomic signatures of adaptation to plant cell wall in hemibiotrophic fungi.</title>
        <authorList>
            <consortium name="DOE Joint Genome Institute"/>
            <person name="Baroncelli R."/>
            <person name="Diaz J.F."/>
            <person name="Benocci T."/>
            <person name="Peng M."/>
            <person name="Battaglia E."/>
            <person name="Haridas S."/>
            <person name="Andreopoulos W."/>
            <person name="Labutti K."/>
            <person name="Pangilinan J."/>
            <person name="Floch G.L."/>
            <person name="Makela M.R."/>
            <person name="Henrissat B."/>
            <person name="Grigoriev I.V."/>
            <person name="Crouch J.A."/>
            <person name="De Vries R.P."/>
            <person name="Sukno S.A."/>
            <person name="Thon M.R."/>
        </authorList>
    </citation>
    <scope>NUCLEOTIDE SEQUENCE</scope>
    <source>
        <strain evidence="1">MAFF235873</strain>
    </source>
</reference>
<dbReference type="AlphaFoldDB" id="A0AAD9M6R0"/>
<comment type="caution">
    <text evidence="1">The sequence shown here is derived from an EMBL/GenBank/DDBJ whole genome shotgun (WGS) entry which is preliminary data.</text>
</comment>
<evidence type="ECO:0000313" key="2">
    <source>
        <dbReference type="Proteomes" id="UP001232148"/>
    </source>
</evidence>
<evidence type="ECO:0000313" key="1">
    <source>
        <dbReference type="EMBL" id="KAK2035489.1"/>
    </source>
</evidence>
<organism evidence="1 2">
    <name type="scientific">Colletotrichum zoysiae</name>
    <dbReference type="NCBI Taxonomy" id="1216348"/>
    <lineage>
        <taxon>Eukaryota</taxon>
        <taxon>Fungi</taxon>
        <taxon>Dikarya</taxon>
        <taxon>Ascomycota</taxon>
        <taxon>Pezizomycotina</taxon>
        <taxon>Sordariomycetes</taxon>
        <taxon>Hypocreomycetidae</taxon>
        <taxon>Glomerellales</taxon>
        <taxon>Glomerellaceae</taxon>
        <taxon>Colletotrichum</taxon>
        <taxon>Colletotrichum graminicola species complex</taxon>
    </lineage>
</organism>
<sequence>MDRTEKYRLATLDRLPLELHLLIFQHMKSARAFRALISTSKAVFVNFLDYWPTMFAMHMDIHLLPEALTIVRLRQIHRQSKAPVGAQQLVDLVCESLNNVGPVSPRSLLPHDFTTVVALLKLVEETDIILTGTHLLRPAWDEGFAYNLPGAHTSMYMNQRGLYMYFCQRGVLAFELYMQALFRVQGFAERTYIGGSYDRLTSTIKGLPKIGDRTRTWTLTERMFDETVRFVCRQNDKYLRLASRKAVSVHDIPGRSCLTSDIKFREPARSLHEALDDSLVSRSSTGFRMGDGELGTLHALESLPNDRVCFDDENAATRVGVAAGDQPVYRIACRDERTPFHFYGREFLFKRNHNGLTAVAEILTVQQQEGWDPIDEINYLWQMVSGGISPLVQLSRMNEPDRLQFLADQYVRAPSADRSKIESRLQCRSSVNSPFLKSAVLEQHRQDRSYHLGLPLWPLRSELD</sequence>
<dbReference type="Proteomes" id="UP001232148">
    <property type="component" value="Unassembled WGS sequence"/>
</dbReference>
<keyword evidence="2" id="KW-1185">Reference proteome</keyword>
<protein>
    <submittedName>
        <fullName evidence="1">Uncharacterized protein</fullName>
    </submittedName>
</protein>
<proteinExistence type="predicted"/>
<gene>
    <name evidence="1" type="ORF">LX32DRAFT_1251</name>
</gene>